<dbReference type="GO" id="GO:0031640">
    <property type="term" value="P:killing of cells of another organism"/>
    <property type="evidence" value="ECO:0007669"/>
    <property type="project" value="UniProtKB-KW"/>
</dbReference>
<evidence type="ECO:0000256" key="1">
    <source>
        <dbReference type="ARBA" id="ARBA00022529"/>
    </source>
</evidence>
<evidence type="ECO:0000256" key="2">
    <source>
        <dbReference type="ARBA" id="ARBA00022638"/>
    </source>
</evidence>
<dbReference type="InterPro" id="IPR023346">
    <property type="entry name" value="Lysozyme-like_dom_sf"/>
</dbReference>
<dbReference type="InterPro" id="IPR023347">
    <property type="entry name" value="Lysozyme_dom_sf"/>
</dbReference>
<dbReference type="GO" id="GO:0009253">
    <property type="term" value="P:peptidoglycan catabolic process"/>
    <property type="evidence" value="ECO:0007669"/>
    <property type="project" value="InterPro"/>
</dbReference>
<dbReference type="PRINTS" id="PR00684">
    <property type="entry name" value="T4LYSOZYME"/>
</dbReference>
<keyword evidence="1" id="KW-0929">Antimicrobial</keyword>
<dbReference type="InterPro" id="IPR002196">
    <property type="entry name" value="Glyco_hydro_24"/>
</dbReference>
<name>A0A1N7TAT8_MERMT</name>
<evidence type="ECO:0000313" key="4">
    <source>
        <dbReference type="EMBL" id="ALL27388.1"/>
    </source>
</evidence>
<dbReference type="InterPro" id="IPR001165">
    <property type="entry name" value="T4-type_lysozyme"/>
</dbReference>
<dbReference type="GO" id="GO:0003796">
    <property type="term" value="F:lysozyme activity"/>
    <property type="evidence" value="ECO:0007669"/>
    <property type="project" value="InterPro"/>
</dbReference>
<dbReference type="PANTHER" id="PTHR37406:SF1">
    <property type="entry name" value="T4-TYPE LYSOZYME 1-RELATED"/>
    <property type="match status" value="1"/>
</dbReference>
<keyword evidence="3" id="KW-0732">Signal</keyword>
<feature type="signal peptide" evidence="3">
    <location>
        <begin position="1"/>
        <end position="16"/>
    </location>
</feature>
<feature type="chain" id="PRO_5012952907" evidence="3">
    <location>
        <begin position="17"/>
        <end position="171"/>
    </location>
</feature>
<dbReference type="EMBL" id="KT934019">
    <property type="protein sequence ID" value="ALL27388.1"/>
    <property type="molecule type" value="mRNA"/>
</dbReference>
<dbReference type="GO" id="GO:0016998">
    <property type="term" value="P:cell wall macromolecule catabolic process"/>
    <property type="evidence" value="ECO:0007669"/>
    <property type="project" value="InterPro"/>
</dbReference>
<protein>
    <submittedName>
        <fullName evidence="4">Phage lysozyme 2</fullName>
    </submittedName>
</protein>
<dbReference type="SUPFAM" id="SSF53955">
    <property type="entry name" value="Lysozyme-like"/>
    <property type="match status" value="1"/>
</dbReference>
<dbReference type="AlphaFoldDB" id="A0A1N7TAT8"/>
<reference evidence="4" key="1">
    <citation type="submission" date="2015-10" db="EMBL/GenBank/DDBJ databases">
        <title>The enemy of my enemy is my friend: Cambrian domestication of bacteriophage lysozyme genes by the bivalve genomes.</title>
        <authorList>
            <person name="Ren Q."/>
            <person name="Wang C."/>
            <person name="Jin M."/>
            <person name="Lan J."/>
            <person name="Ye T."/>
            <person name="Hui K."/>
            <person name="Tan J."/>
            <person name="Wang Z."/>
            <person name="Wang W."/>
            <person name="Han G."/>
        </authorList>
    </citation>
    <scope>NUCLEOTIDE SEQUENCE</scope>
</reference>
<organism evidence="4">
    <name type="scientific">Meretrix meretrix</name>
    <name type="common">Asiatic hard clam</name>
    <name type="synonym">Venus meretrix</name>
    <dbReference type="NCBI Taxonomy" id="291251"/>
    <lineage>
        <taxon>Eukaryota</taxon>
        <taxon>Metazoa</taxon>
        <taxon>Spiralia</taxon>
        <taxon>Lophotrochozoa</taxon>
        <taxon>Mollusca</taxon>
        <taxon>Bivalvia</taxon>
        <taxon>Autobranchia</taxon>
        <taxon>Heteroconchia</taxon>
        <taxon>Euheterodonta</taxon>
        <taxon>Imparidentia</taxon>
        <taxon>Neoheterodontei</taxon>
        <taxon>Venerida</taxon>
        <taxon>Veneroidea</taxon>
        <taxon>Veneridae</taxon>
        <taxon>Meretrix</taxon>
    </lineage>
</organism>
<keyword evidence="2" id="KW-0081">Bacteriolytic enzyme</keyword>
<sequence length="171" mass="19280">MKVLFTCFILFGLALAVYSYQCGLTSSDVSSIKGQLRIDEGYKDHIYRDSEGYLTFGIGHLITHSDPEYGKPAGTHVSTSRIDSAFATDFGNAVTTTHSIFHDCSQWPSEVKRIIVNMAFNLGGRLRNFHKFIAAVNGRHWNTAANEMMDSQWYYQVGDRSKRLVARMRAV</sequence>
<evidence type="ECO:0000256" key="3">
    <source>
        <dbReference type="SAM" id="SignalP"/>
    </source>
</evidence>
<dbReference type="Gene3D" id="1.10.530.40">
    <property type="match status" value="1"/>
</dbReference>
<accession>A0A1N7TAT8</accession>
<dbReference type="Pfam" id="PF00959">
    <property type="entry name" value="Phage_lysozyme"/>
    <property type="match status" value="1"/>
</dbReference>
<dbReference type="GO" id="GO:0042742">
    <property type="term" value="P:defense response to bacterium"/>
    <property type="evidence" value="ECO:0007669"/>
    <property type="project" value="UniProtKB-KW"/>
</dbReference>
<proteinExistence type="evidence at transcript level"/>
<dbReference type="InterPro" id="IPR052619">
    <property type="entry name" value="Phage_lysozyme-like"/>
</dbReference>
<dbReference type="PANTHER" id="PTHR37406">
    <property type="entry name" value="T4-TYPE LYSOZYME 1-RELATED"/>
    <property type="match status" value="1"/>
</dbReference>